<reference evidence="2" key="1">
    <citation type="submission" date="2017-02" db="EMBL/GenBank/DDBJ databases">
        <authorList>
            <person name="Varghese N."/>
            <person name="Submissions S."/>
        </authorList>
    </citation>
    <scope>NUCLEOTIDE SEQUENCE [LARGE SCALE GENOMIC DNA]</scope>
    <source>
        <strain evidence="2">DSM 22270</strain>
    </source>
</reference>
<organism evidence="1 2">
    <name type="scientific">Dyadobacter psychrophilus</name>
    <dbReference type="NCBI Taxonomy" id="651661"/>
    <lineage>
        <taxon>Bacteria</taxon>
        <taxon>Pseudomonadati</taxon>
        <taxon>Bacteroidota</taxon>
        <taxon>Cytophagia</taxon>
        <taxon>Cytophagales</taxon>
        <taxon>Spirosomataceae</taxon>
        <taxon>Dyadobacter</taxon>
    </lineage>
</organism>
<name>A0A1T5HFZ7_9BACT</name>
<dbReference type="Proteomes" id="UP000190897">
    <property type="component" value="Unassembled WGS sequence"/>
</dbReference>
<evidence type="ECO:0000313" key="2">
    <source>
        <dbReference type="Proteomes" id="UP000190897"/>
    </source>
</evidence>
<accession>A0A1T5HFZ7</accession>
<protein>
    <submittedName>
        <fullName evidence="1">Uncharacterized protein</fullName>
    </submittedName>
</protein>
<dbReference type="RefSeq" id="WP_082217911.1">
    <property type="nucleotide sequence ID" value="NZ_FUZA01000014.1"/>
</dbReference>
<dbReference type="OrthoDB" id="4559490at2"/>
<gene>
    <name evidence="1" type="ORF">SAMN05660293_05489</name>
</gene>
<evidence type="ECO:0000313" key="1">
    <source>
        <dbReference type="EMBL" id="SKC19582.1"/>
    </source>
</evidence>
<keyword evidence="2" id="KW-1185">Reference proteome</keyword>
<dbReference type="AlphaFoldDB" id="A0A1T5HFZ7"/>
<sequence>MENQYIIKFEDVVAKDANQYASELTTLIRSLGEDIQVEQTRDNARTQDAGATVLLILGTPAALALARGIAKGIQAILTKYRDTRIVIEGPNGMKLDVKGFTGLQAIDITEKFLRNGHTEV</sequence>
<proteinExistence type="predicted"/>
<dbReference type="EMBL" id="FUZA01000014">
    <property type="protein sequence ID" value="SKC19582.1"/>
    <property type="molecule type" value="Genomic_DNA"/>
</dbReference>